<dbReference type="InterPro" id="IPR017670">
    <property type="entry name" value="Phosphonate_degrad-assoc"/>
</dbReference>
<dbReference type="PANTHER" id="PTHR40202">
    <property type="match status" value="1"/>
</dbReference>
<feature type="domain" description="HD" evidence="1">
    <location>
        <begin position="40"/>
        <end position="102"/>
    </location>
</feature>
<keyword evidence="3" id="KW-1185">Reference proteome</keyword>
<dbReference type="KEGG" id="bvo:Pan97_05000"/>
<name>A0A518C2S2_9BACT</name>
<dbReference type="InterPro" id="IPR006674">
    <property type="entry name" value="HD_domain"/>
</dbReference>
<gene>
    <name evidence="2" type="ORF">Pan97_05000</name>
</gene>
<accession>A0A518C2S2</accession>
<dbReference type="SUPFAM" id="SSF109604">
    <property type="entry name" value="HD-domain/PDEase-like"/>
    <property type="match status" value="1"/>
</dbReference>
<sequence>MNLPGRWKQDDSQDVVAEIIELFRDRGDSGYGHEAVTQLQHALQAATLALESNATSQLIAASLLHDIGHLLHDLPDDAPDQGIDDHHENVGFHFLKTHFGPATYEPVRMHVDAKRYLCAARPGYQETLSEPSQVSLRLQGGPMNPAEVTQFESNPHYHAAIELRIWDDTAKDPDKTTPPLEAFEPHLRRALAANA</sequence>
<dbReference type="Proteomes" id="UP000318626">
    <property type="component" value="Chromosome"/>
</dbReference>
<dbReference type="RefSeq" id="WP_196782257.1">
    <property type="nucleotide sequence ID" value="NZ_CP036289.1"/>
</dbReference>
<evidence type="ECO:0000313" key="2">
    <source>
        <dbReference type="EMBL" id="QDU73527.1"/>
    </source>
</evidence>
<evidence type="ECO:0000259" key="1">
    <source>
        <dbReference type="Pfam" id="PF01966"/>
    </source>
</evidence>
<proteinExistence type="predicted"/>
<dbReference type="AlphaFoldDB" id="A0A518C2S2"/>
<organism evidence="2 3">
    <name type="scientific">Bremerella volcania</name>
    <dbReference type="NCBI Taxonomy" id="2527984"/>
    <lineage>
        <taxon>Bacteria</taxon>
        <taxon>Pseudomonadati</taxon>
        <taxon>Planctomycetota</taxon>
        <taxon>Planctomycetia</taxon>
        <taxon>Pirellulales</taxon>
        <taxon>Pirellulaceae</taxon>
        <taxon>Bremerella</taxon>
    </lineage>
</organism>
<dbReference type="InterPro" id="IPR003607">
    <property type="entry name" value="HD/PDEase_dom"/>
</dbReference>
<dbReference type="NCBIfam" id="TIGR03276">
    <property type="entry name" value="Phn-HD"/>
    <property type="match status" value="1"/>
</dbReference>
<dbReference type="Pfam" id="PF01966">
    <property type="entry name" value="HD"/>
    <property type="match status" value="1"/>
</dbReference>
<dbReference type="PANTHER" id="PTHR40202:SF1">
    <property type="entry name" value="HD DOMAIN-CONTAINING PROTEIN"/>
    <property type="match status" value="1"/>
</dbReference>
<dbReference type="EMBL" id="CP036289">
    <property type="protein sequence ID" value="QDU73527.1"/>
    <property type="molecule type" value="Genomic_DNA"/>
</dbReference>
<dbReference type="CDD" id="cd00077">
    <property type="entry name" value="HDc"/>
    <property type="match status" value="1"/>
</dbReference>
<reference evidence="3" key="1">
    <citation type="submission" date="2019-02" db="EMBL/GenBank/DDBJ databases">
        <title>Deep-cultivation of Planctomycetes and their phenomic and genomic characterization uncovers novel biology.</title>
        <authorList>
            <person name="Wiegand S."/>
            <person name="Jogler M."/>
            <person name="Boedeker C."/>
            <person name="Pinto D."/>
            <person name="Vollmers J."/>
            <person name="Rivas-Marin E."/>
            <person name="Kohn T."/>
            <person name="Peeters S.H."/>
            <person name="Heuer A."/>
            <person name="Rast P."/>
            <person name="Oberbeckmann S."/>
            <person name="Bunk B."/>
            <person name="Jeske O."/>
            <person name="Meyerdierks A."/>
            <person name="Storesund J.E."/>
            <person name="Kallscheuer N."/>
            <person name="Luecker S."/>
            <person name="Lage O.M."/>
            <person name="Pohl T."/>
            <person name="Merkel B.J."/>
            <person name="Hornburger P."/>
            <person name="Mueller R.-W."/>
            <person name="Bruemmer F."/>
            <person name="Labrenz M."/>
            <person name="Spormann A.M."/>
            <person name="Op den Camp H."/>
            <person name="Overmann J."/>
            <person name="Amann R."/>
            <person name="Jetten M.S.M."/>
            <person name="Mascher T."/>
            <person name="Medema M.H."/>
            <person name="Devos D.P."/>
            <person name="Kaster A.-K."/>
            <person name="Ovreas L."/>
            <person name="Rohde M."/>
            <person name="Galperin M.Y."/>
            <person name="Jogler C."/>
        </authorList>
    </citation>
    <scope>NUCLEOTIDE SEQUENCE [LARGE SCALE GENOMIC DNA]</scope>
    <source>
        <strain evidence="3">Pan97</strain>
    </source>
</reference>
<dbReference type="InterPro" id="IPR052567">
    <property type="entry name" value="OP_Dioxygenase"/>
</dbReference>
<evidence type="ECO:0000313" key="3">
    <source>
        <dbReference type="Proteomes" id="UP000318626"/>
    </source>
</evidence>
<protein>
    <recommendedName>
        <fullName evidence="1">HD domain-containing protein</fullName>
    </recommendedName>
</protein>
<dbReference type="Gene3D" id="1.10.3210.10">
    <property type="entry name" value="Hypothetical protein af1432"/>
    <property type="match status" value="1"/>
</dbReference>